<feature type="region of interest" description="Disordered" evidence="1">
    <location>
        <begin position="59"/>
        <end position="83"/>
    </location>
</feature>
<evidence type="ECO:0000313" key="2">
    <source>
        <dbReference type="Proteomes" id="UP001318040"/>
    </source>
</evidence>
<protein>
    <submittedName>
        <fullName evidence="3">Otogelin-like</fullName>
    </submittedName>
</protein>
<dbReference type="KEGG" id="pmrn:116937020"/>
<sequence>RERVCVSGSIVLKPGDSIRPLDAPCKSLTCTDKLDSGTGFLQLLSSNLACDCACGQGHSGDPSQEDGSGATDEGRDAAADADADVTDAADAAADVTAADVTAADAAADVTAAADAAADEDVRTEECCSACSRGNNCTHITDTEIVSVGVGVSVRVSSCLLAECTSDLQLLLHHTTCPHLDHVMCKLAGGSVVTDEDGCCQTCDLSSASCQLSVVHMDLDADGCLIPSVAVRVCQGLCASSSEWSGDSFRRLGVSCSESGPLAPRIIACPTNPDRTATVLEPAACACVEQ</sequence>
<name>A0AAJ7SIQ7_PETMA</name>
<evidence type="ECO:0000256" key="1">
    <source>
        <dbReference type="SAM" id="MobiDB-lite"/>
    </source>
</evidence>
<keyword evidence="2" id="KW-1185">Reference proteome</keyword>
<dbReference type="RefSeq" id="XP_032800035.1">
    <property type="nucleotide sequence ID" value="XM_032944144.1"/>
</dbReference>
<dbReference type="Proteomes" id="UP001318040">
    <property type="component" value="Unplaced"/>
</dbReference>
<dbReference type="AlphaFoldDB" id="A0AAJ7SIQ7"/>
<gene>
    <name evidence="3" type="primary">LOC116937020</name>
</gene>
<feature type="non-terminal residue" evidence="3">
    <location>
        <position position="1"/>
    </location>
</feature>
<evidence type="ECO:0000313" key="3">
    <source>
        <dbReference type="RefSeq" id="XP_032800035.1"/>
    </source>
</evidence>
<organism evidence="2 3">
    <name type="scientific">Petromyzon marinus</name>
    <name type="common">Sea lamprey</name>
    <dbReference type="NCBI Taxonomy" id="7757"/>
    <lineage>
        <taxon>Eukaryota</taxon>
        <taxon>Metazoa</taxon>
        <taxon>Chordata</taxon>
        <taxon>Craniata</taxon>
        <taxon>Vertebrata</taxon>
        <taxon>Cyclostomata</taxon>
        <taxon>Hyperoartia</taxon>
        <taxon>Petromyzontiformes</taxon>
        <taxon>Petromyzontidae</taxon>
        <taxon>Petromyzon</taxon>
    </lineage>
</organism>
<reference evidence="3" key="1">
    <citation type="submission" date="2025-08" db="UniProtKB">
        <authorList>
            <consortium name="RefSeq"/>
        </authorList>
    </citation>
    <scope>IDENTIFICATION</scope>
    <source>
        <tissue evidence="3">Sperm</tissue>
    </source>
</reference>
<proteinExistence type="predicted"/>
<accession>A0AAJ7SIQ7</accession>